<gene>
    <name evidence="4" type="ORF">VTJ49DRAFT_3270</name>
</gene>
<reference evidence="4 5" key="1">
    <citation type="journal article" date="2024" name="Commun. Biol.">
        <title>Comparative genomic analysis of thermophilic fungi reveals convergent evolutionary adaptations and gene losses.</title>
        <authorList>
            <person name="Steindorff A.S."/>
            <person name="Aguilar-Pontes M.V."/>
            <person name="Robinson A.J."/>
            <person name="Andreopoulos B."/>
            <person name="LaButti K."/>
            <person name="Kuo A."/>
            <person name="Mondo S."/>
            <person name="Riley R."/>
            <person name="Otillar R."/>
            <person name="Haridas S."/>
            <person name="Lipzen A."/>
            <person name="Grimwood J."/>
            <person name="Schmutz J."/>
            <person name="Clum A."/>
            <person name="Reid I.D."/>
            <person name="Moisan M.C."/>
            <person name="Butler G."/>
            <person name="Nguyen T.T.M."/>
            <person name="Dewar K."/>
            <person name="Conant G."/>
            <person name="Drula E."/>
            <person name="Henrissat B."/>
            <person name="Hansel C."/>
            <person name="Singer S."/>
            <person name="Hutchinson M.I."/>
            <person name="de Vries R.P."/>
            <person name="Natvig D.O."/>
            <person name="Powell A.J."/>
            <person name="Tsang A."/>
            <person name="Grigoriev I.V."/>
        </authorList>
    </citation>
    <scope>NUCLEOTIDE SEQUENCE [LARGE SCALE GENOMIC DNA]</scope>
    <source>
        <strain evidence="4 5">CBS 620.91</strain>
    </source>
</reference>
<dbReference type="InterPro" id="IPR003591">
    <property type="entry name" value="Leu-rich_rpt_typical-subtyp"/>
</dbReference>
<evidence type="ECO:0000313" key="5">
    <source>
        <dbReference type="Proteomes" id="UP001583172"/>
    </source>
</evidence>
<sequence>MHSLEILQSGGYRHAGLTRLKLSCLLTSFPPEILELGDTLEELDLSDTGISQLPSNLSTALPNLKTIILDRCNFTTFPVELATCPALETIVLRSNNMTSIPENAFPPTLRCLVLTDNRLTRLPKSISRCQHLRSCMLVANQLRTLPRDMASCKELTELRLSCNRLRKLPHWLFTLPKLAFLSFASNPCAAPMANGYHKPKSLSSIPWSELEVRQPPSISSPASTTYEGLWHQSPHYAEDVTVTLFRGGRGARDEGCPADELAAYLAAGAHEGLVAVLGLVEGHPDEENDSLHQGGIVTQVVPEGYVRLGQEPVSCPPPPMVSRSTSSSTSSQQQQSTAREEPPSQTGPARLPPQTILELLTPLAGALAHLHERGISHGALAPHNVLASVEDRHALLDGFGAATVYAGLGKANEAGDRVESDNSDEEEEEDDDGEEGIDEDPSEFWDGVGGLVERVEERKSRAMNRDKER</sequence>
<feature type="region of interest" description="Disordered" evidence="3">
    <location>
        <begin position="412"/>
        <end position="469"/>
    </location>
</feature>
<dbReference type="InterPro" id="IPR001611">
    <property type="entry name" value="Leu-rich_rpt"/>
</dbReference>
<dbReference type="Proteomes" id="UP001583172">
    <property type="component" value="Unassembled WGS sequence"/>
</dbReference>
<keyword evidence="5" id="KW-1185">Reference proteome</keyword>
<dbReference type="InterPro" id="IPR032675">
    <property type="entry name" value="LRR_dom_sf"/>
</dbReference>
<proteinExistence type="predicted"/>
<feature type="compositionally biased region" description="Low complexity" evidence="3">
    <location>
        <begin position="324"/>
        <end position="337"/>
    </location>
</feature>
<dbReference type="SUPFAM" id="SSF56112">
    <property type="entry name" value="Protein kinase-like (PK-like)"/>
    <property type="match status" value="1"/>
</dbReference>
<evidence type="ECO:0000256" key="3">
    <source>
        <dbReference type="SAM" id="MobiDB-lite"/>
    </source>
</evidence>
<comment type="caution">
    <text evidence="4">The sequence shown here is derived from an EMBL/GenBank/DDBJ whole genome shotgun (WGS) entry which is preliminary data.</text>
</comment>
<dbReference type="PANTHER" id="PTHR48051">
    <property type="match status" value="1"/>
</dbReference>
<evidence type="ECO:0000256" key="2">
    <source>
        <dbReference type="ARBA" id="ARBA00022737"/>
    </source>
</evidence>
<accession>A0ABR3V9W3</accession>
<dbReference type="InterPro" id="IPR050216">
    <property type="entry name" value="LRR_domain-containing"/>
</dbReference>
<keyword evidence="2" id="KW-0677">Repeat</keyword>
<dbReference type="SUPFAM" id="SSF52058">
    <property type="entry name" value="L domain-like"/>
    <property type="match status" value="1"/>
</dbReference>
<organism evidence="4 5">
    <name type="scientific">Humicola insolens</name>
    <name type="common">Soft-rot fungus</name>
    <dbReference type="NCBI Taxonomy" id="85995"/>
    <lineage>
        <taxon>Eukaryota</taxon>
        <taxon>Fungi</taxon>
        <taxon>Dikarya</taxon>
        <taxon>Ascomycota</taxon>
        <taxon>Pezizomycotina</taxon>
        <taxon>Sordariomycetes</taxon>
        <taxon>Sordariomycetidae</taxon>
        <taxon>Sordariales</taxon>
        <taxon>Chaetomiaceae</taxon>
        <taxon>Mycothermus</taxon>
    </lineage>
</organism>
<dbReference type="SMART" id="SM00364">
    <property type="entry name" value="LRR_BAC"/>
    <property type="match status" value="3"/>
</dbReference>
<feature type="compositionally biased region" description="Acidic residues" evidence="3">
    <location>
        <begin position="421"/>
        <end position="443"/>
    </location>
</feature>
<dbReference type="Gene3D" id="1.10.510.10">
    <property type="entry name" value="Transferase(Phosphotransferase) domain 1"/>
    <property type="match status" value="1"/>
</dbReference>
<dbReference type="PANTHER" id="PTHR48051:SF1">
    <property type="entry name" value="RAS SUPPRESSOR PROTEIN 1"/>
    <property type="match status" value="1"/>
</dbReference>
<dbReference type="SMART" id="SM00369">
    <property type="entry name" value="LRR_TYP"/>
    <property type="match status" value="5"/>
</dbReference>
<evidence type="ECO:0008006" key="6">
    <source>
        <dbReference type="Google" id="ProtNLM"/>
    </source>
</evidence>
<dbReference type="Pfam" id="PF13855">
    <property type="entry name" value="LRR_8"/>
    <property type="match status" value="1"/>
</dbReference>
<feature type="region of interest" description="Disordered" evidence="3">
    <location>
        <begin position="308"/>
        <end position="351"/>
    </location>
</feature>
<name>A0ABR3V9W3_HUMIN</name>
<feature type="compositionally biased region" description="Basic and acidic residues" evidence="3">
    <location>
        <begin position="453"/>
        <end position="469"/>
    </location>
</feature>
<dbReference type="EMBL" id="JAZGSY010000253">
    <property type="protein sequence ID" value="KAL1837903.1"/>
    <property type="molecule type" value="Genomic_DNA"/>
</dbReference>
<keyword evidence="1" id="KW-0433">Leucine-rich repeat</keyword>
<dbReference type="PROSITE" id="PS51450">
    <property type="entry name" value="LRR"/>
    <property type="match status" value="1"/>
</dbReference>
<evidence type="ECO:0000256" key="1">
    <source>
        <dbReference type="ARBA" id="ARBA00022614"/>
    </source>
</evidence>
<protein>
    <recommendedName>
        <fullName evidence="6">Protein kinase domain-containing protein</fullName>
    </recommendedName>
</protein>
<dbReference type="InterPro" id="IPR011009">
    <property type="entry name" value="Kinase-like_dom_sf"/>
</dbReference>
<dbReference type="Gene3D" id="3.80.10.10">
    <property type="entry name" value="Ribonuclease Inhibitor"/>
    <property type="match status" value="2"/>
</dbReference>
<evidence type="ECO:0000313" key="4">
    <source>
        <dbReference type="EMBL" id="KAL1837903.1"/>
    </source>
</evidence>